<comment type="subcellular location">
    <subcellularLocation>
        <location evidence="1">Membrane</location>
        <topology evidence="1">Single-pass membrane protein</topology>
    </subcellularLocation>
</comment>
<name>A0A1A9WZQ9_9MUSC</name>
<dbReference type="EnsemblMetazoa" id="GBRI038812-RA">
    <property type="protein sequence ID" value="GBRI038812-PA"/>
    <property type="gene ID" value="GBRI038812"/>
</dbReference>
<dbReference type="GO" id="GO:0033176">
    <property type="term" value="C:proton-transporting V-type ATPase complex"/>
    <property type="evidence" value="ECO:0007669"/>
    <property type="project" value="TreeGrafter"/>
</dbReference>
<dbReference type="GO" id="GO:0001671">
    <property type="term" value="F:ATPase activator activity"/>
    <property type="evidence" value="ECO:0007669"/>
    <property type="project" value="TreeGrafter"/>
</dbReference>
<keyword evidence="5 6" id="KW-0472">Membrane</keyword>
<keyword evidence="4 6" id="KW-1133">Transmembrane helix</keyword>
<dbReference type="VEuPathDB" id="VectorBase:GBRI038812"/>
<dbReference type="GO" id="GO:0030641">
    <property type="term" value="P:regulation of cellular pH"/>
    <property type="evidence" value="ECO:0007669"/>
    <property type="project" value="TreeGrafter"/>
</dbReference>
<dbReference type="Proteomes" id="UP000091820">
    <property type="component" value="Unassembled WGS sequence"/>
</dbReference>
<feature type="signal peptide" evidence="7">
    <location>
        <begin position="1"/>
        <end position="19"/>
    </location>
</feature>
<evidence type="ECO:0000313" key="9">
    <source>
        <dbReference type="EnsemblMetazoa" id="GBRI038812-PA"/>
    </source>
</evidence>
<comment type="similarity">
    <text evidence="2">Belongs to the vacuolar ATPase subunit S1 family.</text>
</comment>
<dbReference type="STRING" id="37001.A0A1A9WZQ9"/>
<dbReference type="InterPro" id="IPR008388">
    <property type="entry name" value="Ac45_acc_su"/>
</dbReference>
<reference evidence="10" key="1">
    <citation type="submission" date="2014-03" db="EMBL/GenBank/DDBJ databases">
        <authorList>
            <person name="Aksoy S."/>
            <person name="Warren W."/>
            <person name="Wilson R.K."/>
        </authorList>
    </citation>
    <scope>NUCLEOTIDE SEQUENCE [LARGE SCALE GENOMIC DNA]</scope>
    <source>
        <strain evidence="10">IAEA</strain>
    </source>
</reference>
<evidence type="ECO:0000256" key="3">
    <source>
        <dbReference type="ARBA" id="ARBA00022692"/>
    </source>
</evidence>
<dbReference type="PANTHER" id="PTHR12471:SF7">
    <property type="entry name" value="V-TYPE PROTON ATPASE SUBUNIT S1"/>
    <property type="match status" value="1"/>
</dbReference>
<keyword evidence="3 6" id="KW-0812">Transmembrane</keyword>
<evidence type="ECO:0000256" key="2">
    <source>
        <dbReference type="ARBA" id="ARBA00009037"/>
    </source>
</evidence>
<proteinExistence type="inferred from homology"/>
<feature type="domain" description="V-type proton ATPase subunit S1/VOA1 transmembrane" evidence="8">
    <location>
        <begin position="322"/>
        <end position="360"/>
    </location>
</feature>
<evidence type="ECO:0000313" key="10">
    <source>
        <dbReference type="Proteomes" id="UP000091820"/>
    </source>
</evidence>
<evidence type="ECO:0000259" key="8">
    <source>
        <dbReference type="Pfam" id="PF20520"/>
    </source>
</evidence>
<protein>
    <recommendedName>
        <fullName evidence="8">V-type proton ATPase subunit S1/VOA1 transmembrane domain-containing protein</fullName>
    </recommendedName>
</protein>
<keyword evidence="7" id="KW-0732">Signal</keyword>
<reference evidence="9" key="2">
    <citation type="submission" date="2020-05" db="UniProtKB">
        <authorList>
            <consortium name="EnsemblMetazoa"/>
        </authorList>
    </citation>
    <scope>IDENTIFICATION</scope>
    <source>
        <strain evidence="9">IAEA</strain>
    </source>
</reference>
<dbReference type="AlphaFoldDB" id="A0A1A9WZQ9"/>
<dbReference type="Pfam" id="PF20520">
    <property type="entry name" value="Ac45-VOA1_TM"/>
    <property type="match status" value="1"/>
</dbReference>
<dbReference type="InterPro" id="IPR046756">
    <property type="entry name" value="VAS1/VOA1_TM"/>
</dbReference>
<feature type="chain" id="PRO_5008400858" description="V-type proton ATPase subunit S1/VOA1 transmembrane domain-containing protein" evidence="7">
    <location>
        <begin position="20"/>
        <end position="372"/>
    </location>
</feature>
<evidence type="ECO:0000256" key="6">
    <source>
        <dbReference type="SAM" id="Phobius"/>
    </source>
</evidence>
<evidence type="ECO:0000256" key="7">
    <source>
        <dbReference type="SAM" id="SignalP"/>
    </source>
</evidence>
<accession>A0A1A9WZQ9</accession>
<sequence length="372" mass="42589">MFKIHFLIILSLEIILIRGDDVPVLIWNATVAERSALQVIPTKEFQSIINPLLRNNTVVIFLENQLTSRDFQCRVDGVTCFPFMQSRSNKTYMTVKNPLEALEPYMVSEAKASPIVRCQKGMKYVINFDDSLTSNDRKSDLKLHDSIILNITRQLDRCSVLYMYTAQSASALQKTQPRRKRGKRQSEVRKMGESSFFFDDKFGLTYEKFLIKTEDGFENINIETIDVSADASQMSIDASADEHEVQILFTIEGGYHTLKHVEIDNIKYRARGIQIPKDFSYVCGVLYLYSNDLKKFAKLERFQMEIFKKKTDKFSPAWYCVGYFTAPIMAGIISMAVLLAILTCGIVWIMDVGVVDRFDDPFGKTIVIIADD</sequence>
<dbReference type="PANTHER" id="PTHR12471">
    <property type="entry name" value="VACUOLAR ATP SYNTHASE SUBUNIT S1"/>
    <property type="match status" value="1"/>
</dbReference>
<organism evidence="9 10">
    <name type="scientific">Glossina brevipalpis</name>
    <dbReference type="NCBI Taxonomy" id="37001"/>
    <lineage>
        <taxon>Eukaryota</taxon>
        <taxon>Metazoa</taxon>
        <taxon>Ecdysozoa</taxon>
        <taxon>Arthropoda</taxon>
        <taxon>Hexapoda</taxon>
        <taxon>Insecta</taxon>
        <taxon>Pterygota</taxon>
        <taxon>Neoptera</taxon>
        <taxon>Endopterygota</taxon>
        <taxon>Diptera</taxon>
        <taxon>Brachycera</taxon>
        <taxon>Muscomorpha</taxon>
        <taxon>Hippoboscoidea</taxon>
        <taxon>Glossinidae</taxon>
        <taxon>Glossina</taxon>
    </lineage>
</organism>
<keyword evidence="10" id="KW-1185">Reference proteome</keyword>
<evidence type="ECO:0000256" key="4">
    <source>
        <dbReference type="ARBA" id="ARBA00022989"/>
    </source>
</evidence>
<feature type="transmembrane region" description="Helical" evidence="6">
    <location>
        <begin position="317"/>
        <end position="350"/>
    </location>
</feature>
<evidence type="ECO:0000256" key="1">
    <source>
        <dbReference type="ARBA" id="ARBA00004167"/>
    </source>
</evidence>
<evidence type="ECO:0000256" key="5">
    <source>
        <dbReference type="ARBA" id="ARBA00023136"/>
    </source>
</evidence>